<gene>
    <name evidence="1" type="ORF">H2198_004914</name>
</gene>
<evidence type="ECO:0000313" key="1">
    <source>
        <dbReference type="EMBL" id="KAJ9656455.1"/>
    </source>
</evidence>
<reference evidence="1" key="1">
    <citation type="submission" date="2022-10" db="EMBL/GenBank/DDBJ databases">
        <title>Culturing micro-colonial fungi from biological soil crusts in the Mojave desert and describing Neophaeococcomyces mojavensis, and introducing the new genera and species Taxawa tesnikishii.</title>
        <authorList>
            <person name="Kurbessoian T."/>
            <person name="Stajich J.E."/>
        </authorList>
    </citation>
    <scope>NUCLEOTIDE SEQUENCE</scope>
    <source>
        <strain evidence="1">JES_112</strain>
    </source>
</reference>
<proteinExistence type="predicted"/>
<organism evidence="1 2">
    <name type="scientific">Neophaeococcomyces mojaviensis</name>
    <dbReference type="NCBI Taxonomy" id="3383035"/>
    <lineage>
        <taxon>Eukaryota</taxon>
        <taxon>Fungi</taxon>
        <taxon>Dikarya</taxon>
        <taxon>Ascomycota</taxon>
        <taxon>Pezizomycotina</taxon>
        <taxon>Eurotiomycetes</taxon>
        <taxon>Chaetothyriomycetidae</taxon>
        <taxon>Chaetothyriales</taxon>
        <taxon>Chaetothyriales incertae sedis</taxon>
        <taxon>Neophaeococcomyces</taxon>
    </lineage>
</organism>
<dbReference type="EMBL" id="JAPDRQ010000077">
    <property type="protein sequence ID" value="KAJ9656455.1"/>
    <property type="molecule type" value="Genomic_DNA"/>
</dbReference>
<keyword evidence="2" id="KW-1185">Reference proteome</keyword>
<comment type="caution">
    <text evidence="1">The sequence shown here is derived from an EMBL/GenBank/DDBJ whole genome shotgun (WGS) entry which is preliminary data.</text>
</comment>
<evidence type="ECO:0000313" key="2">
    <source>
        <dbReference type="Proteomes" id="UP001172386"/>
    </source>
</evidence>
<accession>A0ACC3A724</accession>
<sequence>MPKNPGLEYQASEPAFLRRLKAGHAALDDRHNVQIPRARGGGGRNDRLKMDGDEGEDDPIMLDETGNEVSKEDMEAMRKPEATADSKLHTGEGIATDDVEAKPVTEHKPTDANVASGFGKKRKAAKVIGDDGEQKLDHLAGDGNDAEDVPVKSMKRSTKDLQAAVEQNKEEAKRAATEGTAAKKGKRKKVKLSFDDPE</sequence>
<name>A0ACC3A724_9EURO</name>
<dbReference type="Proteomes" id="UP001172386">
    <property type="component" value="Unassembled WGS sequence"/>
</dbReference>
<protein>
    <submittedName>
        <fullName evidence="1">Uncharacterized protein</fullName>
    </submittedName>
</protein>